<evidence type="ECO:0000313" key="1">
    <source>
        <dbReference type="EMBL" id="AAK82098.1"/>
    </source>
</evidence>
<keyword evidence="2" id="KW-1185">Reference proteome</keyword>
<reference evidence="1 2" key="7">
    <citation type="journal article" date="1993" name="J. Gen. Virol.">
        <title>Identification of the gene encoding the major capsid protein of insect iridescent virus type 6 by polymerase chain reaction.</title>
        <authorList>
            <person name="Stohwasser R."/>
            <person name="Raab K."/>
            <person name="Schnitzler P."/>
            <person name="Janssen W."/>
            <person name="Darai G."/>
        </authorList>
    </citation>
    <scope>NUCLEOTIDE SEQUENCE [LARGE SCALE GENOMIC DNA]</scope>
</reference>
<dbReference type="RefSeq" id="NP_149700.1">
    <property type="nucleotide sequence ID" value="NC_003038.1"/>
</dbReference>
<organism evidence="1 2">
    <name type="scientific">Invertebrate iridescent virus 6</name>
    <name type="common">IIV-6</name>
    <name type="synonym">Chilo iridescent virus</name>
    <dbReference type="NCBI Taxonomy" id="176652"/>
    <lineage>
        <taxon>Viruses</taxon>
        <taxon>Varidnaviria</taxon>
        <taxon>Bamfordvirae</taxon>
        <taxon>Nucleocytoviricota</taxon>
        <taxon>Megaviricetes</taxon>
        <taxon>Pimascovirales</taxon>
        <taxon>Pimascovirales incertae sedis</taxon>
        <taxon>Iridoviridae</taxon>
        <taxon>Betairidovirinae</taxon>
        <taxon>Iridovirus</taxon>
        <taxon>Iridovirus chilo1</taxon>
    </lineage>
</organism>
<evidence type="ECO:0000313" key="2">
    <source>
        <dbReference type="Proteomes" id="UP000001359"/>
    </source>
</evidence>
<reference evidence="1 2" key="3">
    <citation type="journal article" date="1987" name="Virology">
        <title>Molecular cloning and physical mapping of the genome of insect iridescent virus type 6: further evidence for circular permutation of the viral genome.</title>
        <authorList>
            <person name="Schnitzler P."/>
            <person name="Soltau J.B."/>
            <person name="Fischer M."/>
            <person name="Reisner H."/>
            <person name="Scholz J."/>
            <person name="Delius H."/>
            <person name="Darai G."/>
        </authorList>
    </citation>
    <scope>NUCLEOTIDE SEQUENCE [LARGE SCALE GENOMIC DNA]</scope>
</reference>
<sequence length="45" mass="5374">MTMFTSVTPLKRLKRDLQNISTPLKEDLRVFFINLWLLMVSNDFT</sequence>
<reference evidence="1 2" key="11">
    <citation type="journal article" date="1994" name="Virus Genes">
        <title>Chilo iridescent virus encodes a putative helicase belonging to a distinct family within the "DEAD/H" superfamily: implications for the evolution of large DNA viruses.</title>
        <authorList>
            <person name="Sonntag K.C."/>
            <person name="Schnitzler P."/>
            <person name="Koonin E.V."/>
            <person name="Darai G."/>
        </authorList>
    </citation>
    <scope>NUCLEOTIDE SEQUENCE [LARGE SCALE GENOMIC DNA]</scope>
</reference>
<reference evidence="1 2" key="12">
    <citation type="journal article" date="1997" name="Virus Genes">
        <title>The DNA sequence of Chilo iridescent virus between the genome coordinates 0.101 and 0.391; similarities in coding strategy between insect and vertebrate iridoviruses.</title>
        <authorList>
            <person name="Bahr U."/>
            <person name="Tidona C.A."/>
            <person name="Darai G."/>
        </authorList>
    </citation>
    <scope>NUCLEOTIDE SEQUENCE [LARGE SCALE GENOMIC DNA]</scope>
</reference>
<protein>
    <submittedName>
        <fullName evidence="1">237R</fullName>
    </submittedName>
</protein>
<dbReference type="Proteomes" id="UP000001359">
    <property type="component" value="Segment"/>
</dbReference>
<name>Q91FT5_IIV6</name>
<reference evidence="1 2" key="15">
    <citation type="journal article" date="2001" name="Virology">
        <title>Analysis of the first complete DNA sequence of an invertebrate iridovirus: coding strategy of the genome of Chilo iridescent virus.</title>
        <authorList>
            <person name="Jakob N.J."/>
            <person name="Muller K."/>
            <person name="Bahr U."/>
            <person name="Darai G."/>
        </authorList>
    </citation>
    <scope>NUCLEOTIDE SEQUENCE [LARGE SCALE GENOMIC DNA]</scope>
</reference>
<reference evidence="1 2" key="8">
    <citation type="journal article" date="1994" name="Intervirology">
        <title>Identification of the primary structure and the coding capacity of the genome of insect iridescent virus type 6 between the genome coordinates 0.310 and 0.347 (7990 bp).</title>
        <authorList>
            <person name="Sonntag K.C."/>
            <person name="Schnitzler P."/>
            <person name="Janssen W."/>
            <person name="Darai G."/>
        </authorList>
    </citation>
    <scope>NUCLEOTIDE SEQUENCE [LARGE SCALE GENOMIC DNA]</scope>
</reference>
<organismHost>
    <name type="scientific">Acheta domesticus</name>
    <name type="common">House cricket</name>
    <dbReference type="NCBI Taxonomy" id="6997"/>
</organismHost>
<accession>Q91FT5</accession>
<reference evidence="1 2" key="14">
    <citation type="journal article" date="1999" name="Virus Genes">
        <title>Identification of a gene cluster within the genome of Chilo iridescent virus encoding enzymes involved in viral DNA replication and processing.</title>
        <authorList>
            <person name="Muller K."/>
            <person name="Tidona C.A."/>
            <person name="Darai G."/>
        </authorList>
    </citation>
    <scope>NUCLEOTIDE SEQUENCE [LARGE SCALE GENOMIC DNA]</scope>
</reference>
<reference evidence="1 2" key="6">
    <citation type="journal article" date="1992" name="Virus Genes">
        <title>Characterization of the third origin of DNA replication of the genome of insect iridescent virus type 6.</title>
        <authorList>
            <person name="Sonntag K.C."/>
            <person name="Darai G."/>
        </authorList>
    </citation>
    <scope>NUCLEOTIDE SEQUENCE [LARGE SCALE GENOMIC DNA]</scope>
</reference>
<dbReference type="EMBL" id="AF303741">
    <property type="protein sequence ID" value="AAK82098.1"/>
    <property type="molecule type" value="Genomic_DNA"/>
</dbReference>
<organismHost>
    <name type="scientific">Gryllus campestris</name>
    <dbReference type="NCBI Taxonomy" id="58607"/>
</organismHost>
<organismHost>
    <name type="scientific">Chilo suppressalis</name>
    <name type="common">Asiatic rice borer moth</name>
    <dbReference type="NCBI Taxonomy" id="168631"/>
</organismHost>
<reference evidence="1 2" key="2">
    <citation type="journal article" date="1986" name="Med. Microbiol. Immunol.">
        <title>Insect iridescent virus type 6 induced toxic degenerative hepatitis in mice.</title>
        <authorList>
            <person name="Lorbacher de Ruiz H."/>
            <person name="Gelderblom H."/>
            <person name="Hofmann W."/>
            <person name="Darai G."/>
        </authorList>
    </citation>
    <scope>NUCLEOTIDE SEQUENCE [LARGE SCALE GENOMIC DNA]</scope>
</reference>
<proteinExistence type="predicted"/>
<organismHost>
    <name type="scientific">Spodoptera frugiperda</name>
    <name type="common">Fall armyworm</name>
    <dbReference type="NCBI Taxonomy" id="7108"/>
</organismHost>
<reference evidence="1 2" key="9">
    <citation type="journal article" date="1994" name="J. Gen. Virol.">
        <title>Insect iridescent virus type 6 encodes a polypeptide related to the largest subunit of eukaryotic RNA polymerase II.</title>
        <authorList>
            <person name="Schnitzler P."/>
            <person name="Sonntag K.C."/>
            <person name="Muller M."/>
            <person name="Janssen W."/>
            <person name="Bugert J.J."/>
            <person name="Koonin E.V."/>
            <person name="Darai G."/>
        </authorList>
    </citation>
    <scope>NUCLEOTIDE SEQUENCE [LARGE SCALE GENOMIC DNA]</scope>
</reference>
<dbReference type="KEGG" id="vg:1732996"/>
<reference evidence="1 2" key="1">
    <citation type="journal article" date="1984" name="J. Virol.">
        <title>DNA analysis of insect iridescent virus 6: evidence for circular permutation and terminal redundancy.</title>
        <authorList>
            <person name="Delius H."/>
            <person name="Darai G."/>
            <person name="Fluegel R.M."/>
        </authorList>
    </citation>
    <scope>NUCLEOTIDE SEQUENCE [LARGE SCALE GENOMIC DNA]</scope>
</reference>
<dbReference type="GeneID" id="1732996"/>
<reference evidence="1 2" key="4">
    <citation type="journal article" date="1988" name="Virology">
        <title>Identification and characterization of the repetitive DNA element in the genome of insect iridescent virus type 6.</title>
        <authorList>
            <person name="Fischer M."/>
            <person name="Schnitzler P."/>
            <person name="Delius H."/>
            <person name="Darai G."/>
        </authorList>
    </citation>
    <scope>NUCLEOTIDE SEQUENCE [LARGE SCALE GENOMIC DNA]</scope>
</reference>
<reference evidence="1 2" key="13">
    <citation type="journal article" date="1998" name="Virus Genes">
        <title>Identification of a thymidylate synthase gene within the genome of Chilo iridescent virus.</title>
        <authorList>
            <person name="Muller K."/>
            <person name="Tidona C.A."/>
            <person name="Bahr U."/>
            <person name="Darai G."/>
        </authorList>
    </citation>
    <scope>NUCLEOTIDE SEQUENCE [LARGE SCALE GENOMIC DNA]</scope>
</reference>
<reference evidence="1 2" key="10">
    <citation type="journal article" date="1994" name="Nucleic Acids Res.">
        <title>Identification of genes encoding zinc finger proteins, non-histone chromosomal HMG protein homologue, and a putative GTP phosphohydrolase in the genome of Chilo iridescent virus.</title>
        <authorList>
            <person name="Schnitzler P."/>
            <person name="Hug M."/>
            <person name="Handermann M."/>
            <person name="Janssen W."/>
            <person name="Koonin E.V."/>
            <person name="Delius H."/>
            <person name="Darai C."/>
        </authorList>
    </citation>
    <scope>NUCLEOTIDE SEQUENCE [LARGE SCALE GENOMIC DNA]</scope>
</reference>
<organismHost>
    <name type="scientific">Gryllus bimaculatus</name>
    <name type="common">Two-spotted cricket</name>
    <dbReference type="NCBI Taxonomy" id="6999"/>
</organismHost>
<reference evidence="1 2" key="5">
    <citation type="journal article" date="1992" name="Virus Genes">
        <title>Identification and mapping of origins of DNA replication within the DNA sequences of the genome of insect iridescent virus type 6.</title>
        <authorList>
            <person name="Handermann M."/>
            <person name="Schnitzler P."/>
            <person name="Rosen-Wolff A."/>
            <person name="Raab K."/>
            <person name="Sonntag K.C."/>
            <person name="Darai G."/>
        </authorList>
    </citation>
    <scope>NUCLEOTIDE SEQUENCE [LARGE SCALE GENOMIC DNA]</scope>
</reference>